<accession>A0A1V4IJF5</accession>
<keyword evidence="2" id="KW-1185">Reference proteome</keyword>
<dbReference type="PANTHER" id="PTHR30032:SF4">
    <property type="entry name" value="AMIDASE ENHANCER"/>
    <property type="match status" value="1"/>
</dbReference>
<dbReference type="Proteomes" id="UP000190080">
    <property type="component" value="Unassembled WGS sequence"/>
</dbReference>
<dbReference type="InterPro" id="IPR051922">
    <property type="entry name" value="Bact_Sporulation_Assoc"/>
</dbReference>
<dbReference type="EMBL" id="MZGV01000036">
    <property type="protein sequence ID" value="OPJ60039.1"/>
    <property type="molecule type" value="Genomic_DNA"/>
</dbReference>
<reference evidence="1 2" key="1">
    <citation type="submission" date="2017-03" db="EMBL/GenBank/DDBJ databases">
        <title>Genome sequence of Clostridium oryzae DSM 28571.</title>
        <authorList>
            <person name="Poehlein A."/>
            <person name="Daniel R."/>
        </authorList>
    </citation>
    <scope>NUCLEOTIDE SEQUENCE [LARGE SCALE GENOMIC DNA]</scope>
    <source>
        <strain evidence="1 2">DSM 28571</strain>
    </source>
</reference>
<dbReference type="GO" id="GO:0030288">
    <property type="term" value="C:outer membrane-bounded periplasmic space"/>
    <property type="evidence" value="ECO:0007669"/>
    <property type="project" value="TreeGrafter"/>
</dbReference>
<sequence>MDNIINSCPLTLNTTRICGKSEINYAVEISKIGFSNMKPNAVILINKDEVFDGILASPLVHFPINAPILLTDPYRLSKETLAEIQRLSPKGHEGIKVYLIGNLSSELENELNSKGYTSKLITGRDHYETACQIPAERKSFKNILIISGQDYSEGIVSSYWSAHHGDPILFVMKNRIPECTLNVIKSMPNINLYIIGSTKTISASVEEALSRLSNVKKLSRISGNSPYDVAVNFAKYKSESGEFGWGRNYKDGHAFAFGTIEDPMKIVSSVILAHMGKHTPLLLIKKDSIPKTVSNYLYEVKPMPPMNMPRPPFMHGFILGNTNNITYDNQVKIEDIISLEHEMMHMMMDNHEMMQGEHRPLEDYNISNLGYKFKNEKINHLIN</sequence>
<protein>
    <submittedName>
        <fullName evidence="1">Amidase enhancer</fullName>
    </submittedName>
</protein>
<name>A0A1V4IJF5_9CLOT</name>
<dbReference type="PANTHER" id="PTHR30032">
    <property type="entry name" value="N-ACETYLMURAMOYL-L-ALANINE AMIDASE-RELATED"/>
    <property type="match status" value="1"/>
</dbReference>
<evidence type="ECO:0000313" key="2">
    <source>
        <dbReference type="Proteomes" id="UP000190080"/>
    </source>
</evidence>
<gene>
    <name evidence="1" type="primary">lytB_2</name>
    <name evidence="1" type="ORF">CLORY_30130</name>
</gene>
<organism evidence="1 2">
    <name type="scientific">Clostridium oryzae</name>
    <dbReference type="NCBI Taxonomy" id="1450648"/>
    <lineage>
        <taxon>Bacteria</taxon>
        <taxon>Bacillati</taxon>
        <taxon>Bacillota</taxon>
        <taxon>Clostridia</taxon>
        <taxon>Eubacteriales</taxon>
        <taxon>Clostridiaceae</taxon>
        <taxon>Clostridium</taxon>
    </lineage>
</organism>
<dbReference type="InterPro" id="IPR007253">
    <property type="entry name" value="Cell_wall-bd_2"/>
</dbReference>
<proteinExistence type="predicted"/>
<dbReference type="OrthoDB" id="1399160at2"/>
<dbReference type="Pfam" id="PF04122">
    <property type="entry name" value="CW_binding_2"/>
    <property type="match status" value="1"/>
</dbReference>
<comment type="caution">
    <text evidence="1">The sequence shown here is derived from an EMBL/GenBank/DDBJ whole genome shotgun (WGS) entry which is preliminary data.</text>
</comment>
<dbReference type="RefSeq" id="WP_079425904.1">
    <property type="nucleotide sequence ID" value="NZ_MZGV01000036.1"/>
</dbReference>
<dbReference type="STRING" id="1450648.CLORY_30130"/>
<dbReference type="AlphaFoldDB" id="A0A1V4IJF5"/>
<evidence type="ECO:0000313" key="1">
    <source>
        <dbReference type="EMBL" id="OPJ60039.1"/>
    </source>
</evidence>